<dbReference type="PANTHER" id="PTHR11895:SF7">
    <property type="entry name" value="GLUTAMYL-TRNA(GLN) AMIDOTRANSFERASE SUBUNIT A, MITOCHONDRIAL"/>
    <property type="match status" value="1"/>
</dbReference>
<protein>
    <submittedName>
        <fullName evidence="4">Amidase</fullName>
    </submittedName>
</protein>
<gene>
    <name evidence="4" type="ORF">B1s21122_06175</name>
</gene>
<dbReference type="KEGG" id="abam:B1s21122_06175"/>
<sequence>MQNEITDFSEMNKLILEKKLKVKELAEMSLERIDLVDKNIKSFIHLDKELLFRQASKMDDEVSVGRFRKNLGLTISVKDNIYVDGLGIAMGTDLWKVEKSGFDARVVSNLRASGALIIGKTKTAEFAIHKPPDTKNPIDKTASPGTSSTGSAASVSADLVMASIGTQSAASIIKPASYCNVIGFKPSYGLIPRTGILKTADTLDTVGFFANDLDILSKVFTSSLVSGIDHPFNNIVERNTGEDKTVRIAPLHNSNLCSPRVQEDFISNCQKLFKYSSFIQIDLNLNELIEQARLTHRALYYGNVSYFLAQDLAISIGELSEELREVIEFGNGVTSSELEEARNQQVYFASILDRYFEQTDFIITPSTFDVPPDYGISDQINDSSFFWTLCGNPAISLPTTISLDGQRFVGLQIIARKYNDYGLIHFARNLQMKWGI</sequence>
<feature type="region of interest" description="Disordered" evidence="2">
    <location>
        <begin position="129"/>
        <end position="150"/>
    </location>
</feature>
<dbReference type="OrthoDB" id="182039at2"/>
<dbReference type="AlphaFoldDB" id="A0A249JZD3"/>
<dbReference type="SUPFAM" id="SSF75304">
    <property type="entry name" value="Amidase signature (AS) enzymes"/>
    <property type="match status" value="1"/>
</dbReference>
<organism evidence="4 5">
    <name type="scientific">Candidatus Nanopelagicus limnae</name>
    <dbReference type="NCBI Taxonomy" id="1884634"/>
    <lineage>
        <taxon>Bacteria</taxon>
        <taxon>Bacillati</taxon>
        <taxon>Actinomycetota</taxon>
        <taxon>Actinomycetes</taxon>
        <taxon>Candidatus Nanopelagicales</taxon>
        <taxon>Candidatus Nanopelagicaceae</taxon>
        <taxon>Candidatus Nanopelagicus</taxon>
    </lineage>
</organism>
<evidence type="ECO:0000259" key="3">
    <source>
        <dbReference type="Pfam" id="PF01425"/>
    </source>
</evidence>
<dbReference type="Proteomes" id="UP000217153">
    <property type="component" value="Chromosome"/>
</dbReference>
<name>A0A249JZD3_9ACTN</name>
<feature type="domain" description="Amidase" evidence="3">
    <location>
        <begin position="24"/>
        <end position="423"/>
    </location>
</feature>
<feature type="compositionally biased region" description="Basic and acidic residues" evidence="2">
    <location>
        <begin position="129"/>
        <end position="138"/>
    </location>
</feature>
<comment type="similarity">
    <text evidence="1">Belongs to the amidase family.</text>
</comment>
<dbReference type="GO" id="GO:0003824">
    <property type="term" value="F:catalytic activity"/>
    <property type="evidence" value="ECO:0007669"/>
    <property type="project" value="InterPro"/>
</dbReference>
<evidence type="ECO:0000313" key="5">
    <source>
        <dbReference type="Proteomes" id="UP000217153"/>
    </source>
</evidence>
<dbReference type="InterPro" id="IPR000120">
    <property type="entry name" value="Amidase"/>
</dbReference>
<dbReference type="InterPro" id="IPR036928">
    <property type="entry name" value="AS_sf"/>
</dbReference>
<accession>A0A249JZD3</accession>
<proteinExistence type="inferred from homology"/>
<dbReference type="Gene3D" id="3.90.1300.10">
    <property type="entry name" value="Amidase signature (AS) domain"/>
    <property type="match status" value="1"/>
</dbReference>
<evidence type="ECO:0000256" key="2">
    <source>
        <dbReference type="SAM" id="MobiDB-lite"/>
    </source>
</evidence>
<dbReference type="PANTHER" id="PTHR11895">
    <property type="entry name" value="TRANSAMIDASE"/>
    <property type="match status" value="1"/>
</dbReference>
<dbReference type="Pfam" id="PF01425">
    <property type="entry name" value="Amidase"/>
    <property type="match status" value="1"/>
</dbReference>
<dbReference type="InterPro" id="IPR023631">
    <property type="entry name" value="Amidase_dom"/>
</dbReference>
<evidence type="ECO:0000256" key="1">
    <source>
        <dbReference type="ARBA" id="ARBA00009199"/>
    </source>
</evidence>
<feature type="compositionally biased region" description="Low complexity" evidence="2">
    <location>
        <begin position="141"/>
        <end position="150"/>
    </location>
</feature>
<evidence type="ECO:0000313" key="4">
    <source>
        <dbReference type="EMBL" id="ASY09887.1"/>
    </source>
</evidence>
<reference evidence="5" key="1">
    <citation type="submission" date="2016-10" db="EMBL/GenBank/DDBJ databases">
        <title>High microdiversification within the ubiquitous acI lineage of Actinobacteria.</title>
        <authorList>
            <person name="Neuenschwander S.M."/>
            <person name="Salcher M."/>
            <person name="Ghai R."/>
            <person name="Pernthaler J."/>
        </authorList>
    </citation>
    <scope>NUCLEOTIDE SEQUENCE [LARGE SCALE GENOMIC DNA]</scope>
</reference>
<dbReference type="EMBL" id="CP016768">
    <property type="protein sequence ID" value="ASY09887.1"/>
    <property type="molecule type" value="Genomic_DNA"/>
</dbReference>
<dbReference type="RefSeq" id="WP_095681192.1">
    <property type="nucleotide sequence ID" value="NZ_CP016768.2"/>
</dbReference>
<keyword evidence="5" id="KW-1185">Reference proteome</keyword>